<dbReference type="EMBL" id="LLXX01000052">
    <property type="protein sequence ID" value="KRR10361.1"/>
    <property type="molecule type" value="Genomic_DNA"/>
</dbReference>
<evidence type="ECO:0000313" key="5">
    <source>
        <dbReference type="EMBL" id="KRR10361.1"/>
    </source>
</evidence>
<dbReference type="GO" id="GO:0008168">
    <property type="term" value="F:methyltransferase activity"/>
    <property type="evidence" value="ECO:0007669"/>
    <property type="project" value="UniProtKB-UniRule"/>
</dbReference>
<gene>
    <name evidence="5" type="ORF">CP49_26385</name>
</gene>
<evidence type="ECO:0000256" key="3">
    <source>
        <dbReference type="ARBA" id="ARBA00022679"/>
    </source>
</evidence>
<accession>A0A0R3LR47</accession>
<dbReference type="AlphaFoldDB" id="A0A0R3LR47"/>
<name>A0A0R3LR47_9BRAD</name>
<evidence type="ECO:0000256" key="1">
    <source>
        <dbReference type="ARBA" id="ARBA00008138"/>
    </source>
</evidence>
<comment type="similarity">
    <text evidence="1 4">Belongs to the UPF0677 family.</text>
</comment>
<keyword evidence="4" id="KW-0949">S-adenosyl-L-methionine</keyword>
<dbReference type="PANTHER" id="PTHR43619:SF2">
    <property type="entry name" value="S-ADENOSYL-L-METHIONINE-DEPENDENT METHYLTRANSFERASES SUPERFAMILY PROTEIN"/>
    <property type="match status" value="1"/>
</dbReference>
<proteinExistence type="inferred from homology"/>
<dbReference type="EC" id="2.1.1.-" evidence="4"/>
<dbReference type="GO" id="GO:0032259">
    <property type="term" value="P:methylation"/>
    <property type="evidence" value="ECO:0007669"/>
    <property type="project" value="UniProtKB-KW"/>
</dbReference>
<dbReference type="Pfam" id="PF04072">
    <property type="entry name" value="LCM"/>
    <property type="match status" value="1"/>
</dbReference>
<dbReference type="STRING" id="1518501.CQ10_19385"/>
<evidence type="ECO:0000256" key="2">
    <source>
        <dbReference type="ARBA" id="ARBA00022603"/>
    </source>
</evidence>
<evidence type="ECO:0000256" key="4">
    <source>
        <dbReference type="RuleBase" id="RU362030"/>
    </source>
</evidence>
<keyword evidence="6" id="KW-1185">Reference proteome</keyword>
<dbReference type="SUPFAM" id="SSF53335">
    <property type="entry name" value="S-adenosyl-L-methionine-dependent methyltransferases"/>
    <property type="match status" value="1"/>
</dbReference>
<dbReference type="InterPro" id="IPR029063">
    <property type="entry name" value="SAM-dependent_MTases_sf"/>
</dbReference>
<sequence>MQTGQPSLTALGAARLRAAHQVLDHASILADPLALRILGDDIAVSLDHARAHTSGSRLRWFIAARSRITEDALNVAANAGTTQLVVLGAGLDTLAYRTPLAGRLRIFEVDHPATQQRKRQMLADAAIDVPDTLRFVPIDFERQTLAEVLRTAGFNAAERSFFSWLGVVPYLTEPAIFSTLGFIAQLEGGAEVTFDYVNPAASIAPAARMAHQALAGRVAAAGERIQSYFDTAPLCARMTEAGFRRVDDIGPAEIATRFFSEAERSAPARGGHVMHASTL</sequence>
<dbReference type="RefSeq" id="WP_057849975.1">
    <property type="nucleotide sequence ID" value="NZ_LLXX01000052.1"/>
</dbReference>
<dbReference type="InterPro" id="IPR007213">
    <property type="entry name" value="Ppm1/Ppm2/Tcmp"/>
</dbReference>
<dbReference type="InterPro" id="IPR011610">
    <property type="entry name" value="SAM_mthyl_Trfase_ML2640-like"/>
</dbReference>
<comment type="caution">
    <text evidence="5">The sequence shown here is derived from an EMBL/GenBank/DDBJ whole genome shotgun (WGS) entry which is preliminary data.</text>
</comment>
<evidence type="ECO:0000313" key="6">
    <source>
        <dbReference type="Proteomes" id="UP000051913"/>
    </source>
</evidence>
<keyword evidence="2 4" id="KW-0489">Methyltransferase</keyword>
<protein>
    <recommendedName>
        <fullName evidence="4">S-adenosyl-L-methionine-dependent methyltransferase</fullName>
        <ecNumber evidence="4">2.1.1.-</ecNumber>
    </recommendedName>
</protein>
<reference evidence="5 6" key="1">
    <citation type="submission" date="2014-03" db="EMBL/GenBank/DDBJ databases">
        <title>Bradyrhizobium valentinum sp. nov., isolated from effective nodules of Lupinus mariae-josephae, a lupine endemic of basic-lime soils in Eastern Spain.</title>
        <authorList>
            <person name="Duran D."/>
            <person name="Rey L."/>
            <person name="Navarro A."/>
            <person name="Busquets A."/>
            <person name="Imperial J."/>
            <person name="Ruiz-Argueso T."/>
        </authorList>
    </citation>
    <scope>NUCLEOTIDE SEQUENCE [LARGE SCALE GENOMIC DNA]</scope>
    <source>
        <strain evidence="5 6">LmjM3</strain>
    </source>
</reference>
<dbReference type="Gene3D" id="3.40.50.150">
    <property type="entry name" value="Vaccinia Virus protein VP39"/>
    <property type="match status" value="1"/>
</dbReference>
<comment type="function">
    <text evidence="4">Exhibits S-adenosyl-L-methionine-dependent methyltransferase activity.</text>
</comment>
<dbReference type="PANTHER" id="PTHR43619">
    <property type="entry name" value="S-ADENOSYL-L-METHIONINE-DEPENDENT METHYLTRANSFERASE YKTD-RELATED"/>
    <property type="match status" value="1"/>
</dbReference>
<keyword evidence="3" id="KW-0808">Transferase</keyword>
<dbReference type="OrthoDB" id="9806164at2"/>
<dbReference type="NCBIfam" id="TIGR00027">
    <property type="entry name" value="mthyl_TIGR00027"/>
    <property type="match status" value="1"/>
</dbReference>
<dbReference type="Proteomes" id="UP000051913">
    <property type="component" value="Unassembled WGS sequence"/>
</dbReference>
<organism evidence="5 6">
    <name type="scientific">Bradyrhizobium valentinum</name>
    <dbReference type="NCBI Taxonomy" id="1518501"/>
    <lineage>
        <taxon>Bacteria</taxon>
        <taxon>Pseudomonadati</taxon>
        <taxon>Pseudomonadota</taxon>
        <taxon>Alphaproteobacteria</taxon>
        <taxon>Hyphomicrobiales</taxon>
        <taxon>Nitrobacteraceae</taxon>
        <taxon>Bradyrhizobium</taxon>
    </lineage>
</organism>